<evidence type="ECO:0000313" key="3">
    <source>
        <dbReference type="Proteomes" id="UP001165289"/>
    </source>
</evidence>
<gene>
    <name evidence="2" type="ORF">LOD99_1862</name>
</gene>
<dbReference type="Proteomes" id="UP001165289">
    <property type="component" value="Unassembled WGS sequence"/>
</dbReference>
<dbReference type="AlphaFoldDB" id="A0AAV7K543"/>
<keyword evidence="3" id="KW-1185">Reference proteome</keyword>
<evidence type="ECO:0000313" key="2">
    <source>
        <dbReference type="EMBL" id="KAI6655720.1"/>
    </source>
</evidence>
<feature type="region of interest" description="Disordered" evidence="1">
    <location>
        <begin position="1"/>
        <end position="92"/>
    </location>
</feature>
<comment type="caution">
    <text evidence="2">The sequence shown here is derived from an EMBL/GenBank/DDBJ whole genome shotgun (WGS) entry which is preliminary data.</text>
</comment>
<evidence type="ECO:0000256" key="1">
    <source>
        <dbReference type="SAM" id="MobiDB-lite"/>
    </source>
</evidence>
<feature type="compositionally biased region" description="Low complexity" evidence="1">
    <location>
        <begin position="33"/>
        <end position="62"/>
    </location>
</feature>
<dbReference type="EMBL" id="JAKMXF010000177">
    <property type="protein sequence ID" value="KAI6655720.1"/>
    <property type="molecule type" value="Genomic_DNA"/>
</dbReference>
<accession>A0AAV7K543</accession>
<proteinExistence type="predicted"/>
<name>A0AAV7K543_9METZ</name>
<sequence length="205" mass="22296">MQSEDDLIALITAPASSQPPTSPGLSTDHHPASSESSDDPPSSQQPASPELSYLHPLHSPHLVTDETSPAGVVEEHKKEIKRRRIEASASKLSQAERMVQRCHIQFKPGCPGDNVAVPIPSVDRGRGDPRNIQGVILYRDERDQYNIAVKSGILKGLYSRNQFAESATGGQGFTKCNCQGSKKCQTNRCKCYKLLYSAISGVRVA</sequence>
<protein>
    <submittedName>
        <fullName evidence="2">Uncharacterized protein</fullName>
    </submittedName>
</protein>
<reference evidence="2 3" key="1">
    <citation type="journal article" date="2023" name="BMC Biol.">
        <title>The compact genome of the sponge Oopsacas minuta (Hexactinellida) is lacking key metazoan core genes.</title>
        <authorList>
            <person name="Santini S."/>
            <person name="Schenkelaars Q."/>
            <person name="Jourda C."/>
            <person name="Duchesne M."/>
            <person name="Belahbib H."/>
            <person name="Rocher C."/>
            <person name="Selva M."/>
            <person name="Riesgo A."/>
            <person name="Vervoort M."/>
            <person name="Leys S.P."/>
            <person name="Kodjabachian L."/>
            <person name="Le Bivic A."/>
            <person name="Borchiellini C."/>
            <person name="Claverie J.M."/>
            <person name="Renard E."/>
        </authorList>
    </citation>
    <scope>NUCLEOTIDE SEQUENCE [LARGE SCALE GENOMIC DNA]</scope>
    <source>
        <strain evidence="2">SPO-2</strain>
    </source>
</reference>
<organism evidence="2 3">
    <name type="scientific">Oopsacas minuta</name>
    <dbReference type="NCBI Taxonomy" id="111878"/>
    <lineage>
        <taxon>Eukaryota</taxon>
        <taxon>Metazoa</taxon>
        <taxon>Porifera</taxon>
        <taxon>Hexactinellida</taxon>
        <taxon>Hexasterophora</taxon>
        <taxon>Lyssacinosida</taxon>
        <taxon>Leucopsacidae</taxon>
        <taxon>Oopsacas</taxon>
    </lineage>
</organism>